<feature type="binding site" evidence="5">
    <location>
        <position position="340"/>
    </location>
    <ligand>
        <name>Zn(2+)</name>
        <dbReference type="ChEBI" id="CHEBI:29105"/>
    </ligand>
</feature>
<dbReference type="PANTHER" id="PTHR46499:SF1">
    <property type="entry name" value="QUEUINE TRNA-RIBOSYLTRANSFERASE"/>
    <property type="match status" value="1"/>
</dbReference>
<dbReference type="EMBL" id="QOQW01000009">
    <property type="protein sequence ID" value="RCK79990.1"/>
    <property type="molecule type" value="Genomic_DNA"/>
</dbReference>
<sequence length="379" mass="42513">MTEPFFSFHLEYESRECLARVGVLRTRRGEVRTPVYMPVGTAGSVKTLSPEEVRAAGASIILGNTYHLYLRPGTEVLERFGGLHRFMAWDRPLLTDSGGFQVFSLKKLNKITDEGVLFASHLDGARHWLTPEESMRIQRAIGAEIMMVLDECCPYPADEATARSALERSARWAARCRRDHPPGRNGQALFGIVQGSTYLPLRLESLARTAELGFEGLAIGGLSVGEPKAEMIRILDGLMPAMPRELPRYLMGVGSPEDLFYGVARGIDMFDCVLATRIARHGAVFTRRGRIDLTALPWRMSDEPIDPRCACYACRTFSRGYLRHLFKAKELLALRMASLHNLTFLINLMEEIRAAIVQGNFLTLQREFLAGYLNQEDLS</sequence>
<feature type="region of interest" description="RNA binding" evidence="5">
    <location>
        <begin position="252"/>
        <end position="258"/>
    </location>
</feature>
<gene>
    <name evidence="5" type="primary">tgt</name>
    <name evidence="7" type="ORF">OZSIB_3859</name>
</gene>
<evidence type="ECO:0000256" key="5">
    <source>
        <dbReference type="HAMAP-Rule" id="MF_00168"/>
    </source>
</evidence>
<dbReference type="PANTHER" id="PTHR46499">
    <property type="entry name" value="QUEUINE TRNA-RIBOSYLTRANSFERASE"/>
    <property type="match status" value="1"/>
</dbReference>
<comment type="subunit">
    <text evidence="5">Homodimer. Within each dimer, one monomer is responsible for RNA recognition and catalysis, while the other monomer binds to the replacement base PreQ1.</text>
</comment>
<dbReference type="EC" id="2.4.2.29" evidence="5"/>
<comment type="caution">
    <text evidence="7">The sequence shown here is derived from an EMBL/GenBank/DDBJ whole genome shotgun (WGS) entry which is preliminary data.</text>
</comment>
<dbReference type="AlphaFoldDB" id="A0A367ZPN1"/>
<feature type="binding site" evidence="5">
    <location>
        <position position="221"/>
    </location>
    <ligand>
        <name>substrate</name>
    </ligand>
</feature>
<feature type="binding site" evidence="5">
    <location>
        <position position="309"/>
    </location>
    <ligand>
        <name>Zn(2+)</name>
        <dbReference type="ChEBI" id="CHEBI:29105"/>
    </ligand>
</feature>
<evidence type="ECO:0000256" key="2">
    <source>
        <dbReference type="ARBA" id="ARBA00022679"/>
    </source>
</evidence>
<dbReference type="GO" id="GO:0005829">
    <property type="term" value="C:cytosol"/>
    <property type="evidence" value="ECO:0007669"/>
    <property type="project" value="TreeGrafter"/>
</dbReference>
<dbReference type="SUPFAM" id="SSF51713">
    <property type="entry name" value="tRNA-guanine transglycosylase"/>
    <property type="match status" value="1"/>
</dbReference>
<feature type="active site" description="Nucleophile" evidence="5">
    <location>
        <position position="271"/>
    </location>
</feature>
<feature type="domain" description="tRNA-guanine(15) transglycosylase-like" evidence="6">
    <location>
        <begin position="18"/>
        <end position="372"/>
    </location>
</feature>
<proteinExistence type="inferred from homology"/>
<comment type="function">
    <text evidence="5">Catalyzes the base-exchange of a guanine (G) residue with the queuine precursor 7-aminomethyl-7-deazaguanine (PreQ1) at position 34 (anticodon wobble position) in tRNAs with GU(N) anticodons (tRNA-Asp, -Asn, -His and -Tyr). Catalysis occurs through a double-displacement mechanism. The nucleophile active site attacks the C1' of nucleotide 34 to detach the guanine base from the RNA, forming a covalent enzyme-RNA intermediate. The proton acceptor active site deprotonates the incoming PreQ1, allowing a nucleophilic attack on the C1' of the ribose to form the product. After dissociation, two additional enzymatic reactions on the tRNA convert PreQ1 to queuine (Q), resulting in the hypermodified nucleoside queuosine (7-(((4,5-cis-dihydroxy-2-cyclopenten-1-yl)amino)methyl)-7-deazaguanosine).</text>
</comment>
<keyword evidence="2 5" id="KW-0808">Transferase</keyword>
<dbReference type="NCBIfam" id="TIGR00449">
    <property type="entry name" value="tgt_general"/>
    <property type="match status" value="1"/>
</dbReference>
<reference evidence="7 8" key="1">
    <citation type="submission" date="2018-05" db="EMBL/GenBank/DDBJ databases">
        <title>A metagenomic window into the 2 km-deep terrestrial subsurface aquifer revealed taxonomically and functionally diverse microbial community comprising novel uncultured bacterial lineages.</title>
        <authorList>
            <person name="Kadnikov V.V."/>
            <person name="Mardanov A.V."/>
            <person name="Beletsky A.V."/>
            <person name="Banks D."/>
            <person name="Pimenov N.V."/>
            <person name="Frank Y.A."/>
            <person name="Karnachuk O.V."/>
            <person name="Ravin N.V."/>
        </authorList>
    </citation>
    <scope>NUCLEOTIDE SEQUENCE [LARGE SCALE GENOMIC DNA]</scope>
    <source>
        <strain evidence="7">BY5</strain>
    </source>
</reference>
<dbReference type="Pfam" id="PF01702">
    <property type="entry name" value="TGT"/>
    <property type="match status" value="1"/>
</dbReference>
<dbReference type="GO" id="GO:0008479">
    <property type="term" value="F:tRNA-guanosine(34) queuine transglycosylase activity"/>
    <property type="evidence" value="ECO:0007669"/>
    <property type="project" value="UniProtKB-UniRule"/>
</dbReference>
<comment type="pathway">
    <text evidence="5">tRNA modification; tRNA-queuosine biosynthesis.</text>
</comment>
<dbReference type="UniPathway" id="UPA00392"/>
<dbReference type="InterPro" id="IPR036511">
    <property type="entry name" value="TGT-like_sf"/>
</dbReference>
<evidence type="ECO:0000256" key="1">
    <source>
        <dbReference type="ARBA" id="ARBA00022676"/>
    </source>
</evidence>
<comment type="catalytic activity">
    <reaction evidence="4 5">
        <text>7-aminomethyl-7-carbaguanine + guanosine(34) in tRNA = 7-aminomethyl-7-carbaguanosine(34) in tRNA + guanine</text>
        <dbReference type="Rhea" id="RHEA:24104"/>
        <dbReference type="Rhea" id="RHEA-COMP:10341"/>
        <dbReference type="Rhea" id="RHEA-COMP:10342"/>
        <dbReference type="ChEBI" id="CHEBI:16235"/>
        <dbReference type="ChEBI" id="CHEBI:58703"/>
        <dbReference type="ChEBI" id="CHEBI:74269"/>
        <dbReference type="ChEBI" id="CHEBI:82833"/>
        <dbReference type="EC" id="2.4.2.29"/>
    </reaction>
</comment>
<dbReference type="FunFam" id="3.20.20.105:FF:000001">
    <property type="entry name" value="Queuine tRNA-ribosyltransferase"/>
    <property type="match status" value="1"/>
</dbReference>
<dbReference type="InterPro" id="IPR004803">
    <property type="entry name" value="TGT"/>
</dbReference>
<keyword evidence="1 5" id="KW-0328">Glycosyltransferase</keyword>
<dbReference type="Gene3D" id="3.20.20.105">
    <property type="entry name" value="Queuine tRNA-ribosyltransferase-like"/>
    <property type="match status" value="1"/>
</dbReference>
<feature type="binding site" evidence="5">
    <location>
        <position position="194"/>
    </location>
    <ligand>
        <name>substrate</name>
    </ligand>
</feature>
<dbReference type="InterPro" id="IPR002616">
    <property type="entry name" value="tRNA_ribo_trans-like"/>
</dbReference>
<accession>A0A367ZPN1</accession>
<keyword evidence="5" id="KW-0671">Queuosine biosynthesis</keyword>
<name>A0A367ZPN1_9BACT</name>
<feature type="binding site" evidence="5">
    <location>
        <position position="150"/>
    </location>
    <ligand>
        <name>substrate</name>
    </ligand>
</feature>
<keyword evidence="5" id="KW-0479">Metal-binding</keyword>
<keyword evidence="3 5" id="KW-0819">tRNA processing</keyword>
<organism evidence="7 8">
    <name type="scientific">Candidatus Ozemobacter sibiricus</name>
    <dbReference type="NCBI Taxonomy" id="2268124"/>
    <lineage>
        <taxon>Bacteria</taxon>
        <taxon>Candidatus Ozemobacteria</taxon>
        <taxon>Candidatus Ozemobacterales</taxon>
        <taxon>Candidatus Ozemobacteraceae</taxon>
        <taxon>Candidatus Ozemobacter</taxon>
    </lineage>
</organism>
<dbReference type="HAMAP" id="MF_00168">
    <property type="entry name" value="Q_tRNA_Tgt"/>
    <property type="match status" value="1"/>
</dbReference>
<evidence type="ECO:0000256" key="4">
    <source>
        <dbReference type="ARBA" id="ARBA00050112"/>
    </source>
</evidence>
<feature type="active site" description="Proton acceptor" evidence="5">
    <location>
        <position position="96"/>
    </location>
</feature>
<feature type="binding site" evidence="5">
    <location>
        <position position="314"/>
    </location>
    <ligand>
        <name>Zn(2+)</name>
        <dbReference type="ChEBI" id="CHEBI:29105"/>
    </ligand>
</feature>
<comment type="cofactor">
    <cofactor evidence="5">
        <name>Zn(2+)</name>
        <dbReference type="ChEBI" id="CHEBI:29105"/>
    </cofactor>
    <text evidence="5">Binds 1 zinc ion per subunit.</text>
</comment>
<keyword evidence="5" id="KW-0862">Zinc</keyword>
<evidence type="ECO:0000313" key="7">
    <source>
        <dbReference type="EMBL" id="RCK79990.1"/>
    </source>
</evidence>
<evidence type="ECO:0000256" key="3">
    <source>
        <dbReference type="ARBA" id="ARBA00022694"/>
    </source>
</evidence>
<dbReference type="GO" id="GO:0008616">
    <property type="term" value="P:tRNA queuosine(34) biosynthetic process"/>
    <property type="evidence" value="ECO:0007669"/>
    <property type="project" value="UniProtKB-UniRule"/>
</dbReference>
<feature type="binding site" evidence="5">
    <location>
        <begin position="96"/>
        <end position="100"/>
    </location>
    <ligand>
        <name>substrate</name>
    </ligand>
</feature>
<dbReference type="NCBIfam" id="TIGR00430">
    <property type="entry name" value="Q_tRNA_tgt"/>
    <property type="match status" value="1"/>
</dbReference>
<feature type="region of interest" description="RNA binding; important for wobble base 34 recognition" evidence="5">
    <location>
        <begin position="276"/>
        <end position="280"/>
    </location>
</feature>
<feature type="binding site" evidence="5">
    <location>
        <position position="311"/>
    </location>
    <ligand>
        <name>Zn(2+)</name>
        <dbReference type="ChEBI" id="CHEBI:29105"/>
    </ligand>
</feature>
<dbReference type="Proteomes" id="UP000252355">
    <property type="component" value="Unassembled WGS sequence"/>
</dbReference>
<comment type="similarity">
    <text evidence="5">Belongs to the queuine tRNA-ribosyltransferase family.</text>
</comment>
<dbReference type="GO" id="GO:0046872">
    <property type="term" value="F:metal ion binding"/>
    <property type="evidence" value="ECO:0007669"/>
    <property type="project" value="UniProtKB-KW"/>
</dbReference>
<evidence type="ECO:0000313" key="8">
    <source>
        <dbReference type="Proteomes" id="UP000252355"/>
    </source>
</evidence>
<evidence type="ECO:0000259" key="6">
    <source>
        <dbReference type="Pfam" id="PF01702"/>
    </source>
</evidence>
<protein>
    <recommendedName>
        <fullName evidence="5">Queuine tRNA-ribosyltransferase</fullName>
        <ecNumber evidence="5">2.4.2.29</ecNumber>
    </recommendedName>
    <alternativeName>
        <fullName evidence="5">Guanine insertion enzyme</fullName>
    </alternativeName>
    <alternativeName>
        <fullName evidence="5">tRNA-guanine transglycosylase</fullName>
    </alternativeName>
</protein>
<dbReference type="InterPro" id="IPR050076">
    <property type="entry name" value="ArchSynthase1/Queuine_TRR"/>
</dbReference>